<accession>A0A0E9VTL7</accession>
<proteinExistence type="predicted"/>
<dbReference type="EMBL" id="GBXM01027897">
    <property type="protein sequence ID" value="JAH80680.1"/>
    <property type="molecule type" value="Transcribed_RNA"/>
</dbReference>
<dbReference type="AlphaFoldDB" id="A0A0E9VTL7"/>
<evidence type="ECO:0000313" key="1">
    <source>
        <dbReference type="EMBL" id="JAH80680.1"/>
    </source>
</evidence>
<organism evidence="1">
    <name type="scientific">Anguilla anguilla</name>
    <name type="common">European freshwater eel</name>
    <name type="synonym">Muraena anguilla</name>
    <dbReference type="NCBI Taxonomy" id="7936"/>
    <lineage>
        <taxon>Eukaryota</taxon>
        <taxon>Metazoa</taxon>
        <taxon>Chordata</taxon>
        <taxon>Craniata</taxon>
        <taxon>Vertebrata</taxon>
        <taxon>Euteleostomi</taxon>
        <taxon>Actinopterygii</taxon>
        <taxon>Neopterygii</taxon>
        <taxon>Teleostei</taxon>
        <taxon>Anguilliformes</taxon>
        <taxon>Anguillidae</taxon>
        <taxon>Anguilla</taxon>
    </lineage>
</organism>
<sequence>MLRSTPTFTKQKKIYSIALMSMILLYM</sequence>
<name>A0A0E9VTL7_ANGAN</name>
<reference evidence="1" key="1">
    <citation type="submission" date="2014-11" db="EMBL/GenBank/DDBJ databases">
        <authorList>
            <person name="Amaro Gonzalez C."/>
        </authorList>
    </citation>
    <scope>NUCLEOTIDE SEQUENCE</scope>
</reference>
<reference evidence="1" key="2">
    <citation type="journal article" date="2015" name="Fish Shellfish Immunol.">
        <title>Early steps in the European eel (Anguilla anguilla)-Vibrio vulnificus interaction in the gills: Role of the RtxA13 toxin.</title>
        <authorList>
            <person name="Callol A."/>
            <person name="Pajuelo D."/>
            <person name="Ebbesson L."/>
            <person name="Teles M."/>
            <person name="MacKenzie S."/>
            <person name="Amaro C."/>
        </authorList>
    </citation>
    <scope>NUCLEOTIDE SEQUENCE</scope>
</reference>
<protein>
    <submittedName>
        <fullName evidence="1">Uncharacterized protein</fullName>
    </submittedName>
</protein>